<evidence type="ECO:0000313" key="12">
    <source>
        <dbReference type="EMBL" id="JAQ10402.1"/>
    </source>
</evidence>
<accession>A0A0A9YS32</accession>
<evidence type="ECO:0000313" key="6">
    <source>
        <dbReference type="EMBL" id="JAG33905.1"/>
    </source>
</evidence>
<name>A0A0A9YS32_LYGHE</name>
<dbReference type="GO" id="GO:0000428">
    <property type="term" value="C:DNA-directed RNA polymerase complex"/>
    <property type="evidence" value="ECO:0007669"/>
    <property type="project" value="UniProtKB-KW"/>
</dbReference>
<reference evidence="9" key="1">
    <citation type="journal article" date="2014" name="PLoS ONE">
        <title>Transcriptome-Based Identification of ABC Transporters in the Western Tarnished Plant Bug Lygus hesperus.</title>
        <authorList>
            <person name="Hull J.J."/>
            <person name="Chaney K."/>
            <person name="Geib S.M."/>
            <person name="Fabrick J.A."/>
            <person name="Brent C.S."/>
            <person name="Walsh D."/>
            <person name="Lavine L.C."/>
        </authorList>
    </citation>
    <scope>NUCLEOTIDE SEQUENCE</scope>
</reference>
<dbReference type="EMBL" id="GDHC01015230">
    <property type="protein sequence ID" value="JAQ03399.1"/>
    <property type="molecule type" value="Transcribed_RNA"/>
</dbReference>
<dbReference type="EMBL" id="GBHO01009700">
    <property type="protein sequence ID" value="JAG33904.1"/>
    <property type="molecule type" value="Transcribed_RNA"/>
</dbReference>
<dbReference type="EMBL" id="GBHO01009696">
    <property type="protein sequence ID" value="JAG33908.1"/>
    <property type="molecule type" value="Transcribed_RNA"/>
</dbReference>
<sequence>MIGETMTTIPEDSEGCKSAGKSGEVPSTPNVQRFDPFAHICSSWQEQISQQHRCRLETTVEEAVPGTQLPETIVQALHWTMVQIQQRTYQPPVQNYRSRVEGAVPIQLAACEIEDWVPECETQSDDLALSIQDDATAPTPMQSSNDLGSWLVLQQFAPRCFPSVLRPTFYRTDAHYLRTFIVLQHRAQCRILCELGDSIDCDRRKQIPARARMLLPKYVPGTL</sequence>
<reference evidence="9" key="2">
    <citation type="submission" date="2014-07" db="EMBL/GenBank/DDBJ databases">
        <authorList>
            <person name="Hull J."/>
        </authorList>
    </citation>
    <scope>NUCLEOTIDE SEQUENCE</scope>
</reference>
<reference evidence="10" key="3">
    <citation type="journal article" date="2016" name="Gigascience">
        <title>De novo construction of an expanded transcriptome assembly for the western tarnished plant bug, Lygus hesperus.</title>
        <authorList>
            <person name="Tassone E.E."/>
            <person name="Geib S.M."/>
            <person name="Hall B."/>
            <person name="Fabrick J.A."/>
            <person name="Brent C.S."/>
            <person name="Hull J.J."/>
        </authorList>
    </citation>
    <scope>NUCLEOTIDE SEQUENCE</scope>
</reference>
<dbReference type="EMBL" id="GBHO01009704">
    <property type="protein sequence ID" value="JAG33900.1"/>
    <property type="molecule type" value="Transcribed_RNA"/>
</dbReference>
<protein>
    <submittedName>
        <fullName evidence="9">DNA-directed RNA polymerase subunit alpha</fullName>
    </submittedName>
</protein>
<proteinExistence type="predicted"/>
<evidence type="ECO:0000313" key="2">
    <source>
        <dbReference type="EMBL" id="JAG33900.1"/>
    </source>
</evidence>
<evidence type="ECO:0000313" key="11">
    <source>
        <dbReference type="EMBL" id="JAQ08195.1"/>
    </source>
</evidence>
<evidence type="ECO:0000313" key="3">
    <source>
        <dbReference type="EMBL" id="JAG33902.1"/>
    </source>
</evidence>
<evidence type="ECO:0000313" key="10">
    <source>
        <dbReference type="EMBL" id="JAQ03399.1"/>
    </source>
</evidence>
<evidence type="ECO:0000313" key="4">
    <source>
        <dbReference type="EMBL" id="JAG33903.1"/>
    </source>
</evidence>
<organism evidence="9">
    <name type="scientific">Lygus hesperus</name>
    <name type="common">Western plant bug</name>
    <dbReference type="NCBI Taxonomy" id="30085"/>
    <lineage>
        <taxon>Eukaryota</taxon>
        <taxon>Metazoa</taxon>
        <taxon>Ecdysozoa</taxon>
        <taxon>Arthropoda</taxon>
        <taxon>Hexapoda</taxon>
        <taxon>Insecta</taxon>
        <taxon>Pterygota</taxon>
        <taxon>Neoptera</taxon>
        <taxon>Paraneoptera</taxon>
        <taxon>Hemiptera</taxon>
        <taxon>Heteroptera</taxon>
        <taxon>Panheteroptera</taxon>
        <taxon>Cimicomorpha</taxon>
        <taxon>Miridae</taxon>
        <taxon>Mirini</taxon>
        <taxon>Lygus</taxon>
    </lineage>
</organism>
<evidence type="ECO:0000313" key="5">
    <source>
        <dbReference type="EMBL" id="JAG33904.1"/>
    </source>
</evidence>
<evidence type="ECO:0000313" key="8">
    <source>
        <dbReference type="EMBL" id="JAG33907.1"/>
    </source>
</evidence>
<evidence type="ECO:0000256" key="1">
    <source>
        <dbReference type="SAM" id="MobiDB-lite"/>
    </source>
</evidence>
<feature type="compositionally biased region" description="Polar residues" evidence="1">
    <location>
        <begin position="1"/>
        <end position="10"/>
    </location>
</feature>
<dbReference type="EMBL" id="GBHO01009698">
    <property type="protein sequence ID" value="JAG33906.1"/>
    <property type="molecule type" value="Transcribed_RNA"/>
</dbReference>
<evidence type="ECO:0000313" key="9">
    <source>
        <dbReference type="EMBL" id="JAG33908.1"/>
    </source>
</evidence>
<keyword evidence="9" id="KW-0240">DNA-directed RNA polymerase</keyword>
<dbReference type="EMBL" id="GBHO01009697">
    <property type="protein sequence ID" value="JAG33907.1"/>
    <property type="molecule type" value="Transcribed_RNA"/>
</dbReference>
<dbReference type="EMBL" id="GDHC01010434">
    <property type="protein sequence ID" value="JAQ08195.1"/>
    <property type="molecule type" value="Transcribed_RNA"/>
</dbReference>
<gene>
    <name evidence="9" type="primary">rpoA_6</name>
    <name evidence="7" type="synonym">rpoA_1</name>
    <name evidence="6" type="synonym">rpoA_12</name>
    <name evidence="4" type="synonym">rpoA_15</name>
    <name evidence="5" type="synonym">rpoA_22</name>
    <name evidence="8" type="synonym">rpoA_23</name>
    <name evidence="3" type="synonym">rpoA_24</name>
    <name evidence="2" type="synonym">rpoA_26</name>
    <name evidence="2" type="ORF">CM83_34649</name>
    <name evidence="4" type="ORF">CM83_34662</name>
    <name evidence="3" type="ORF">CM83_34674</name>
    <name evidence="6" type="ORF">CM83_34688</name>
    <name evidence="5" type="ORF">CM83_34703</name>
    <name evidence="8" type="ORF">CM83_34715</name>
    <name evidence="7" type="ORF">CM83_34728</name>
    <name evidence="9" type="ORF">CM83_34741</name>
    <name evidence="12" type="ORF">g.38560</name>
    <name evidence="10" type="ORF">g.38572</name>
    <name evidence="11" type="ORF">g.38575</name>
</gene>
<dbReference type="EMBL" id="GDHC01008227">
    <property type="protein sequence ID" value="JAQ10402.1"/>
    <property type="molecule type" value="Transcribed_RNA"/>
</dbReference>
<feature type="region of interest" description="Disordered" evidence="1">
    <location>
        <begin position="1"/>
        <end position="31"/>
    </location>
</feature>
<dbReference type="EMBL" id="GBHO01009699">
    <property type="protein sequence ID" value="JAG33905.1"/>
    <property type="molecule type" value="Transcribed_RNA"/>
</dbReference>
<dbReference type="EMBL" id="GBHO01009702">
    <property type="protein sequence ID" value="JAG33902.1"/>
    <property type="molecule type" value="Transcribed_RNA"/>
</dbReference>
<dbReference type="EMBL" id="GBHO01009701">
    <property type="protein sequence ID" value="JAG33903.1"/>
    <property type="molecule type" value="Transcribed_RNA"/>
</dbReference>
<keyword evidence="9" id="KW-0804">Transcription</keyword>
<dbReference type="AlphaFoldDB" id="A0A0A9YS32"/>
<evidence type="ECO:0000313" key="7">
    <source>
        <dbReference type="EMBL" id="JAG33906.1"/>
    </source>
</evidence>